<name>A0A6V7NL44_ANACO</name>
<evidence type="ECO:0000256" key="1">
    <source>
        <dbReference type="ARBA" id="ARBA00022679"/>
    </source>
</evidence>
<reference evidence="4" key="1">
    <citation type="submission" date="2020-07" db="EMBL/GenBank/DDBJ databases">
        <authorList>
            <person name="Lin J."/>
        </authorList>
    </citation>
    <scope>NUCLEOTIDE SEQUENCE</scope>
</reference>
<sequence length="402" mass="43761">MAPPSLTILETSQISPSAAAAPPPPPTNSLPLTFFDIFWLYSPPVERLFFYEFSAAAAAPSFLPALKSSLSVALQSYFPLAGRLRRSPPPPTGDRVPAPRRRRRRRGAPRRLRRLHLHAVLERVGGRLPQNSEPDAVLPPPPPPPPLVDRSVISDPRGLYSIFYRDLPSPDDFKFHADPAAAAADGVLFASFELTRTHIQAIKKWIAARSPRPINCSTTVAAYAFVWAGHARARRSSCAGGGARRRRLHFMFPADFRRRVEPPIPAEYFGNCIGPCFAEADAEELLGGAGLAAAAAAIARGIEELSSGLEGAEDWMRRVKAVAAEQPLSAAGSPRFGVYETDFGWGRPRRVEIVSVANTGAVALAESPDEDEGDVQIGLGLRRPELESFQDYFVQALKDVTE</sequence>
<dbReference type="EMBL" id="LR862139">
    <property type="protein sequence ID" value="CAD1818996.1"/>
    <property type="molecule type" value="Genomic_DNA"/>
</dbReference>
<keyword evidence="2" id="KW-0012">Acyltransferase</keyword>
<feature type="region of interest" description="Disordered" evidence="3">
    <location>
        <begin position="83"/>
        <end position="109"/>
    </location>
</feature>
<dbReference type="AlphaFoldDB" id="A0A6V7NL44"/>
<dbReference type="GO" id="GO:0016747">
    <property type="term" value="F:acyltransferase activity, transferring groups other than amino-acyl groups"/>
    <property type="evidence" value="ECO:0007669"/>
    <property type="project" value="UniProtKB-ARBA"/>
</dbReference>
<dbReference type="Gene3D" id="3.30.559.10">
    <property type="entry name" value="Chloramphenicol acetyltransferase-like domain"/>
    <property type="match status" value="2"/>
</dbReference>
<feature type="compositionally biased region" description="Basic residues" evidence="3">
    <location>
        <begin position="98"/>
        <end position="109"/>
    </location>
</feature>
<feature type="compositionally biased region" description="Pro residues" evidence="3">
    <location>
        <begin position="137"/>
        <end position="146"/>
    </location>
</feature>
<dbReference type="PANTHER" id="PTHR31625">
    <property type="match status" value="1"/>
</dbReference>
<proteinExistence type="predicted"/>
<keyword evidence="1" id="KW-0808">Transferase</keyword>
<feature type="region of interest" description="Disordered" evidence="3">
    <location>
        <begin position="127"/>
        <end position="146"/>
    </location>
</feature>
<dbReference type="InterPro" id="IPR051504">
    <property type="entry name" value="Plant_metabolite_acyltrans"/>
</dbReference>
<dbReference type="Pfam" id="PF02458">
    <property type="entry name" value="Transferase"/>
    <property type="match status" value="2"/>
</dbReference>
<evidence type="ECO:0000313" key="4">
    <source>
        <dbReference type="EMBL" id="CAD1818996.1"/>
    </source>
</evidence>
<gene>
    <name evidence="4" type="ORF">CB5_LOCUS2207</name>
</gene>
<protein>
    <recommendedName>
        <fullName evidence="5">Anthocyanin 5-aromatic acyltransferase</fullName>
    </recommendedName>
</protein>
<dbReference type="InterPro" id="IPR023213">
    <property type="entry name" value="CAT-like_dom_sf"/>
</dbReference>
<evidence type="ECO:0000256" key="3">
    <source>
        <dbReference type="SAM" id="MobiDB-lite"/>
    </source>
</evidence>
<organism evidence="4">
    <name type="scientific">Ananas comosus var. bracteatus</name>
    <name type="common">red pineapple</name>
    <dbReference type="NCBI Taxonomy" id="296719"/>
    <lineage>
        <taxon>Eukaryota</taxon>
        <taxon>Viridiplantae</taxon>
        <taxon>Streptophyta</taxon>
        <taxon>Embryophyta</taxon>
        <taxon>Tracheophyta</taxon>
        <taxon>Spermatophyta</taxon>
        <taxon>Magnoliopsida</taxon>
        <taxon>Liliopsida</taxon>
        <taxon>Poales</taxon>
        <taxon>Bromeliaceae</taxon>
        <taxon>Bromelioideae</taxon>
        <taxon>Ananas</taxon>
    </lineage>
</organism>
<evidence type="ECO:0000256" key="2">
    <source>
        <dbReference type="ARBA" id="ARBA00023315"/>
    </source>
</evidence>
<evidence type="ECO:0008006" key="5">
    <source>
        <dbReference type="Google" id="ProtNLM"/>
    </source>
</evidence>
<accession>A0A6V7NL44</accession>